<dbReference type="InterPro" id="IPR036265">
    <property type="entry name" value="HIT-like_sf"/>
</dbReference>
<evidence type="ECO:0000313" key="5">
    <source>
        <dbReference type="EMBL" id="TDN41317.1"/>
    </source>
</evidence>
<dbReference type="PRINTS" id="PR00332">
    <property type="entry name" value="HISTRIAD"/>
</dbReference>
<dbReference type="CDD" id="cd01276">
    <property type="entry name" value="PKCI_related"/>
    <property type="match status" value="1"/>
</dbReference>
<gene>
    <name evidence="5" type="ORF">EGH31_1143</name>
</gene>
<dbReference type="NCBIfam" id="NF007965">
    <property type="entry name" value="PRK10687.1"/>
    <property type="match status" value="1"/>
</dbReference>
<dbReference type="InterPro" id="IPR001310">
    <property type="entry name" value="Histidine_triad_HIT"/>
</dbReference>
<dbReference type="Proteomes" id="UP000294998">
    <property type="component" value="Unassembled WGS sequence"/>
</dbReference>
<dbReference type="PROSITE" id="PS51084">
    <property type="entry name" value="HIT_2"/>
    <property type="match status" value="1"/>
</dbReference>
<evidence type="ECO:0000256" key="2">
    <source>
        <dbReference type="PIRSR" id="PIRSR601310-3"/>
    </source>
</evidence>
<proteinExistence type="predicted"/>
<dbReference type="AlphaFoldDB" id="A0AAQ1YLQ6"/>
<keyword evidence="5" id="KW-0378">Hydrolase</keyword>
<dbReference type="Pfam" id="PF01230">
    <property type="entry name" value="HIT"/>
    <property type="match status" value="1"/>
</dbReference>
<dbReference type="Gene3D" id="3.30.428.10">
    <property type="entry name" value="HIT-like"/>
    <property type="match status" value="1"/>
</dbReference>
<evidence type="ECO:0000313" key="6">
    <source>
        <dbReference type="Proteomes" id="UP000294998"/>
    </source>
</evidence>
<dbReference type="InterPro" id="IPR019808">
    <property type="entry name" value="Histidine_triad_CS"/>
</dbReference>
<feature type="active site" description="Tele-AMP-histidine intermediate" evidence="1">
    <location>
        <position position="127"/>
    </location>
</feature>
<protein>
    <submittedName>
        <fullName evidence="5">Bis(5'-nucleosyl)-tetraphosphatase (Asymmetrical)</fullName>
        <ecNumber evidence="5">3.6.1.17</ecNumber>
    </submittedName>
</protein>
<reference evidence="5 6" key="1">
    <citation type="submission" date="2018-12" db="EMBL/GenBank/DDBJ databases">
        <authorList>
            <person name="Fluit A.C."/>
        </authorList>
    </citation>
    <scope>NUCLEOTIDE SEQUENCE [LARGE SCALE GENOMIC DNA]</scope>
    <source>
        <strain evidence="5 6">16-549009</strain>
    </source>
</reference>
<evidence type="ECO:0000256" key="1">
    <source>
        <dbReference type="PIRSR" id="PIRSR601310-1"/>
    </source>
</evidence>
<evidence type="ECO:0000256" key="3">
    <source>
        <dbReference type="PROSITE-ProRule" id="PRU00464"/>
    </source>
</evidence>
<sequence length="142" mass="16022">MIKLQSQINFDKKCGKFTALFYREQTMAEETIFSKIIRKEIPANIVYQDELVTAFRDISPQAKTHILIIPNKVIPTVNDVTEQDEVALGRLFSVAAKLAKEEGIAEDGYRLIVNCNKHGGQEVFHLHMHLVGGEPLGRMLAK</sequence>
<comment type="caution">
    <text evidence="5">The sequence shown here is derived from an EMBL/GenBank/DDBJ whole genome shotgun (WGS) entry which is preliminary data.</text>
</comment>
<dbReference type="PROSITE" id="PS00892">
    <property type="entry name" value="HIT_1"/>
    <property type="match status" value="1"/>
</dbReference>
<organism evidence="5 6">
    <name type="scientific">Haemophilus haemolyticus</name>
    <dbReference type="NCBI Taxonomy" id="726"/>
    <lineage>
        <taxon>Bacteria</taxon>
        <taxon>Pseudomonadati</taxon>
        <taxon>Pseudomonadota</taxon>
        <taxon>Gammaproteobacteria</taxon>
        <taxon>Pasteurellales</taxon>
        <taxon>Pasteurellaceae</taxon>
        <taxon>Haemophilus</taxon>
    </lineage>
</organism>
<feature type="domain" description="HIT" evidence="4">
    <location>
        <begin position="32"/>
        <end position="141"/>
    </location>
</feature>
<evidence type="ECO:0000259" key="4">
    <source>
        <dbReference type="PROSITE" id="PS51084"/>
    </source>
</evidence>
<dbReference type="PANTHER" id="PTHR23089">
    <property type="entry name" value="HISTIDINE TRIAD HIT PROTEIN"/>
    <property type="match status" value="1"/>
</dbReference>
<dbReference type="GO" id="GO:0004081">
    <property type="term" value="F:bis(5'-nucleosyl)-tetraphosphatase (asymmetrical) activity"/>
    <property type="evidence" value="ECO:0007669"/>
    <property type="project" value="UniProtKB-EC"/>
</dbReference>
<accession>A0AAQ1YLQ6</accession>
<dbReference type="EMBL" id="RWKG01000030">
    <property type="protein sequence ID" value="TDN41317.1"/>
    <property type="molecule type" value="Genomic_DNA"/>
</dbReference>
<dbReference type="EC" id="3.6.1.17" evidence="5"/>
<dbReference type="InterPro" id="IPR011146">
    <property type="entry name" value="HIT-like"/>
</dbReference>
<name>A0AAQ1YLQ6_HAEHA</name>
<dbReference type="SUPFAM" id="SSF54197">
    <property type="entry name" value="HIT-like"/>
    <property type="match status" value="1"/>
</dbReference>
<feature type="short sequence motif" description="Histidine triad motif" evidence="2 3">
    <location>
        <begin position="125"/>
        <end position="129"/>
    </location>
</feature>